<dbReference type="GO" id="GO:0004467">
    <property type="term" value="F:long-chain fatty acid-CoA ligase activity"/>
    <property type="evidence" value="ECO:0007669"/>
    <property type="project" value="UniProtKB-EC"/>
</dbReference>
<feature type="non-terminal residue" evidence="6">
    <location>
        <position position="276"/>
    </location>
</feature>
<feature type="non-terminal residue" evidence="6">
    <location>
        <position position="1"/>
    </location>
</feature>
<dbReference type="GO" id="GO:0016020">
    <property type="term" value="C:membrane"/>
    <property type="evidence" value="ECO:0007669"/>
    <property type="project" value="TreeGrafter"/>
</dbReference>
<dbReference type="InterPro" id="IPR042099">
    <property type="entry name" value="ANL_N_sf"/>
</dbReference>
<evidence type="ECO:0000256" key="4">
    <source>
        <dbReference type="ARBA" id="ARBA00024484"/>
    </source>
</evidence>
<feature type="domain" description="AMP-dependent synthetase/ligase" evidence="5">
    <location>
        <begin position="22"/>
        <end position="110"/>
    </location>
</feature>
<dbReference type="Gene3D" id="3.40.50.12780">
    <property type="entry name" value="N-terminal domain of ligase-like"/>
    <property type="match status" value="1"/>
</dbReference>
<reference evidence="6" key="1">
    <citation type="journal article" date="2014" name="Front. Microbiol.">
        <title>High frequency of phylogenetically diverse reductive dehalogenase-homologous genes in deep subseafloor sedimentary metagenomes.</title>
        <authorList>
            <person name="Kawai M."/>
            <person name="Futagami T."/>
            <person name="Toyoda A."/>
            <person name="Takaki Y."/>
            <person name="Nishi S."/>
            <person name="Hori S."/>
            <person name="Arai W."/>
            <person name="Tsubouchi T."/>
            <person name="Morono Y."/>
            <person name="Uchiyama I."/>
            <person name="Ito T."/>
            <person name="Fujiyama A."/>
            <person name="Inagaki F."/>
            <person name="Takami H."/>
        </authorList>
    </citation>
    <scope>NUCLEOTIDE SEQUENCE</scope>
    <source>
        <strain evidence="6">Expedition CK06-06</strain>
    </source>
</reference>
<sequence length="276" mass="30338">EPTGLLALQYKLANQLVYSKVKEALGMSRARFCLTGAAPIATEIVEFFNCLDFPFLEIYGQTEVSGPTSINRPGANKIGSVGQAWPGVQVRLADDGEILVKGPNVFMGYYKNPEATASDLVDGWLHTGDLGEFDEQDYLTVIGRKKEIIITSGGLNIAPSNIEAALVKLPLVSQAVCIGDKRRYITAIVTLNAETAAKFAKDNALEGQDLHAHPAIIEAVQKGIDEQVNNHLSRAEHVRDFRILSRDFTLEDGEITPLLKIKRKIVYEHFKSEIES</sequence>
<comment type="caution">
    <text evidence="6">The sequence shown here is derived from an EMBL/GenBank/DDBJ whole genome shotgun (WGS) entry which is preliminary data.</text>
</comment>
<keyword evidence="1" id="KW-0436">Ligase</keyword>
<proteinExistence type="predicted"/>
<evidence type="ECO:0000259" key="5">
    <source>
        <dbReference type="Pfam" id="PF00501"/>
    </source>
</evidence>
<evidence type="ECO:0000313" key="6">
    <source>
        <dbReference type="EMBL" id="GAF85892.1"/>
    </source>
</evidence>
<evidence type="ECO:0000256" key="2">
    <source>
        <dbReference type="ARBA" id="ARBA00022832"/>
    </source>
</evidence>
<dbReference type="InterPro" id="IPR000873">
    <property type="entry name" value="AMP-dep_synth/lig_dom"/>
</dbReference>
<keyword evidence="2" id="KW-0276">Fatty acid metabolism</keyword>
<dbReference type="InterPro" id="IPR045851">
    <property type="entry name" value="AMP-bd_C_sf"/>
</dbReference>
<organism evidence="6">
    <name type="scientific">marine sediment metagenome</name>
    <dbReference type="NCBI Taxonomy" id="412755"/>
    <lineage>
        <taxon>unclassified sequences</taxon>
        <taxon>metagenomes</taxon>
        <taxon>ecological metagenomes</taxon>
    </lineage>
</organism>
<dbReference type="PANTHER" id="PTHR43272:SF32">
    <property type="entry name" value="AMP-DEPENDENT SYNTHETASE_LIGASE DOMAIN-CONTAINING PROTEIN"/>
    <property type="match status" value="1"/>
</dbReference>
<comment type="catalytic activity">
    <reaction evidence="4">
        <text>a long-chain fatty acid + ATP + CoA = a long-chain fatty acyl-CoA + AMP + diphosphate</text>
        <dbReference type="Rhea" id="RHEA:15421"/>
        <dbReference type="ChEBI" id="CHEBI:30616"/>
        <dbReference type="ChEBI" id="CHEBI:33019"/>
        <dbReference type="ChEBI" id="CHEBI:57287"/>
        <dbReference type="ChEBI" id="CHEBI:57560"/>
        <dbReference type="ChEBI" id="CHEBI:83139"/>
        <dbReference type="ChEBI" id="CHEBI:456215"/>
        <dbReference type="EC" id="6.2.1.3"/>
    </reaction>
    <physiologicalReaction direction="left-to-right" evidence="4">
        <dbReference type="Rhea" id="RHEA:15422"/>
    </physiologicalReaction>
</comment>
<dbReference type="EMBL" id="BARS01018773">
    <property type="protein sequence ID" value="GAF85892.1"/>
    <property type="molecule type" value="Genomic_DNA"/>
</dbReference>
<evidence type="ECO:0000256" key="1">
    <source>
        <dbReference type="ARBA" id="ARBA00022598"/>
    </source>
</evidence>
<name>X0TCH4_9ZZZZ</name>
<dbReference type="Pfam" id="PF00501">
    <property type="entry name" value="AMP-binding"/>
    <property type="match status" value="1"/>
</dbReference>
<accession>X0TCH4</accession>
<dbReference type="AlphaFoldDB" id="X0TCH4"/>
<keyword evidence="3" id="KW-0443">Lipid metabolism</keyword>
<evidence type="ECO:0000256" key="3">
    <source>
        <dbReference type="ARBA" id="ARBA00023098"/>
    </source>
</evidence>
<dbReference type="Gene3D" id="3.30.300.30">
    <property type="match status" value="1"/>
</dbReference>
<dbReference type="GO" id="GO:0005783">
    <property type="term" value="C:endoplasmic reticulum"/>
    <property type="evidence" value="ECO:0007669"/>
    <property type="project" value="TreeGrafter"/>
</dbReference>
<protein>
    <recommendedName>
        <fullName evidence="5">AMP-dependent synthetase/ligase domain-containing protein</fullName>
    </recommendedName>
</protein>
<dbReference type="PANTHER" id="PTHR43272">
    <property type="entry name" value="LONG-CHAIN-FATTY-ACID--COA LIGASE"/>
    <property type="match status" value="1"/>
</dbReference>
<gene>
    <name evidence="6" type="ORF">S01H1_30499</name>
</gene>
<dbReference type="SUPFAM" id="SSF56801">
    <property type="entry name" value="Acetyl-CoA synthetase-like"/>
    <property type="match status" value="1"/>
</dbReference>
<dbReference type="Pfam" id="PF23562">
    <property type="entry name" value="AMP-binding_C_3"/>
    <property type="match status" value="1"/>
</dbReference>